<protein>
    <submittedName>
        <fullName evidence="4">WxL domain-containing protein</fullName>
    </submittedName>
</protein>
<feature type="domain" description="WxL" evidence="3">
    <location>
        <begin position="26"/>
        <end position="236"/>
    </location>
</feature>
<comment type="caution">
    <text evidence="4">The sequence shown here is derived from an EMBL/GenBank/DDBJ whole genome shotgun (WGS) entry which is preliminary data.</text>
</comment>
<feature type="chain" id="PRO_5046543381" evidence="2">
    <location>
        <begin position="27"/>
        <end position="238"/>
    </location>
</feature>
<keyword evidence="5" id="KW-1185">Reference proteome</keyword>
<feature type="region of interest" description="Disordered" evidence="1">
    <location>
        <begin position="29"/>
        <end position="57"/>
    </location>
</feature>
<dbReference type="EMBL" id="JAFLVX010000024">
    <property type="protein sequence ID" value="MBO0477327.1"/>
    <property type="molecule type" value="Genomic_DNA"/>
</dbReference>
<evidence type="ECO:0000256" key="2">
    <source>
        <dbReference type="SAM" id="SignalP"/>
    </source>
</evidence>
<evidence type="ECO:0000259" key="3">
    <source>
        <dbReference type="Pfam" id="PF13731"/>
    </source>
</evidence>
<keyword evidence="2" id="KW-0732">Signal</keyword>
<accession>A0ABS3HUA8</accession>
<dbReference type="RefSeq" id="WP_206967183.1">
    <property type="nucleotide sequence ID" value="NZ_JAFLVX010000024.1"/>
</dbReference>
<evidence type="ECO:0000256" key="1">
    <source>
        <dbReference type="SAM" id="MobiDB-lite"/>
    </source>
</evidence>
<reference evidence="4 5" key="1">
    <citation type="submission" date="2021-03" db="EMBL/GenBank/DDBJ databases">
        <title>Enterococcal diversity collection.</title>
        <authorList>
            <person name="Gilmore M.S."/>
            <person name="Schwartzman J."/>
            <person name="Van Tyne D."/>
            <person name="Martin M."/>
            <person name="Earl A.M."/>
            <person name="Manson A.L."/>
            <person name="Straub T."/>
            <person name="Salamzade R."/>
            <person name="Saavedra J."/>
            <person name="Lebreton F."/>
            <person name="Prichula J."/>
            <person name="Schaufler K."/>
            <person name="Gaca A."/>
            <person name="Sgardioli B."/>
            <person name="Wagenaar J."/>
            <person name="Strong T."/>
        </authorList>
    </citation>
    <scope>NUCLEOTIDE SEQUENCE [LARGE SCALE GENOMIC DNA]</scope>
    <source>
        <strain evidence="4 5">DIV0080</strain>
    </source>
</reference>
<evidence type="ECO:0000313" key="4">
    <source>
        <dbReference type="EMBL" id="MBO0477327.1"/>
    </source>
</evidence>
<proteinExistence type="predicted"/>
<feature type="compositionally biased region" description="Polar residues" evidence="1">
    <location>
        <begin position="29"/>
        <end position="41"/>
    </location>
</feature>
<gene>
    <name evidence="4" type="ORF">DOK76_09600</name>
</gene>
<dbReference type="InterPro" id="IPR027994">
    <property type="entry name" value="WxL_dom"/>
</dbReference>
<dbReference type="Proteomes" id="UP000664857">
    <property type="component" value="Unassembled WGS sequence"/>
</dbReference>
<sequence>MRKKKKSLFLLGTVCMLFSVQGPVTSAVTSGSVGLKGNTQPDIAVDPKDDQEIDNDKVPTEGPYSLSYVSDLSFGKHVIPEKETSYFAHNDVVKIKETQKEKEVQNFIQISDMSGSQSGWKLYVSSSDTLSSGKSSIDGVSYSFNHIIVRPILSDHNEFQLSDNLYTPSQPIKIVSSSNQQTLIAEAKGIEGQGRWHVLFGNNLNEGNKSISMTVPKGAVKEAGVYRSTLVWDFTNAK</sequence>
<dbReference type="Pfam" id="PF13731">
    <property type="entry name" value="WxL"/>
    <property type="match status" value="1"/>
</dbReference>
<organism evidence="4 5">
    <name type="scientific">Candidatus Vagococcus giribetii</name>
    <dbReference type="NCBI Taxonomy" id="2230876"/>
    <lineage>
        <taxon>Bacteria</taxon>
        <taxon>Bacillati</taxon>
        <taxon>Bacillota</taxon>
        <taxon>Bacilli</taxon>
        <taxon>Lactobacillales</taxon>
        <taxon>Enterococcaceae</taxon>
        <taxon>Vagococcus</taxon>
    </lineage>
</organism>
<name>A0ABS3HUA8_9ENTE</name>
<feature type="compositionally biased region" description="Basic and acidic residues" evidence="1">
    <location>
        <begin position="45"/>
        <end position="57"/>
    </location>
</feature>
<evidence type="ECO:0000313" key="5">
    <source>
        <dbReference type="Proteomes" id="UP000664857"/>
    </source>
</evidence>
<feature type="signal peptide" evidence="2">
    <location>
        <begin position="1"/>
        <end position="26"/>
    </location>
</feature>